<reference evidence="8 9" key="1">
    <citation type="submission" date="2020-08" db="EMBL/GenBank/DDBJ databases">
        <title>Genomic Encyclopedia of Type Strains, Phase IV (KMG-IV): sequencing the most valuable type-strain genomes for metagenomic binning, comparative biology and taxonomic classification.</title>
        <authorList>
            <person name="Goeker M."/>
        </authorList>
    </citation>
    <scope>NUCLEOTIDE SEQUENCE [LARGE SCALE GENOMIC DNA]</scope>
    <source>
        <strain evidence="8 9">DSM 102134</strain>
    </source>
</reference>
<dbReference type="Proteomes" id="UP000535501">
    <property type="component" value="Unassembled WGS sequence"/>
</dbReference>
<dbReference type="InterPro" id="IPR001048">
    <property type="entry name" value="Asp/Glu/Uridylate_kinase"/>
</dbReference>
<comment type="pathway">
    <text evidence="1">Amino-acid degradation; L-arginine degradation via ADI pathway.</text>
</comment>
<keyword evidence="9" id="KW-1185">Reference proteome</keyword>
<dbReference type="NCBIfam" id="TIGR00746">
    <property type="entry name" value="arcC"/>
    <property type="match status" value="1"/>
</dbReference>
<evidence type="ECO:0000256" key="6">
    <source>
        <dbReference type="PIRNR" id="PIRNR000723"/>
    </source>
</evidence>
<organism evidence="8 9">
    <name type="scientific">Pseudorhizobium flavum</name>
    <dbReference type="NCBI Taxonomy" id="1335061"/>
    <lineage>
        <taxon>Bacteria</taxon>
        <taxon>Pseudomonadati</taxon>
        <taxon>Pseudomonadota</taxon>
        <taxon>Alphaproteobacteria</taxon>
        <taxon>Hyphomicrobiales</taxon>
        <taxon>Rhizobiaceae</taxon>
        <taxon>Rhizobium/Agrobacterium group</taxon>
        <taxon>Pseudorhizobium</taxon>
    </lineage>
</organism>
<dbReference type="GO" id="GO:0005829">
    <property type="term" value="C:cytosol"/>
    <property type="evidence" value="ECO:0007669"/>
    <property type="project" value="TreeGrafter"/>
</dbReference>
<evidence type="ECO:0000256" key="4">
    <source>
        <dbReference type="ARBA" id="ARBA00022777"/>
    </source>
</evidence>
<evidence type="ECO:0000256" key="5">
    <source>
        <dbReference type="NCBIfam" id="TIGR00746"/>
    </source>
</evidence>
<comment type="caution">
    <text evidence="8">The sequence shown here is derived from an EMBL/GenBank/DDBJ whole genome shotgun (WGS) entry which is preliminary data.</text>
</comment>
<dbReference type="EMBL" id="JACHEJ010000026">
    <property type="protein sequence ID" value="MBB6182332.1"/>
    <property type="molecule type" value="Genomic_DNA"/>
</dbReference>
<dbReference type="PANTHER" id="PTHR30409:SF1">
    <property type="entry name" value="CARBAMATE KINASE-RELATED"/>
    <property type="match status" value="1"/>
</dbReference>
<evidence type="ECO:0000313" key="8">
    <source>
        <dbReference type="EMBL" id="MBB6182332.1"/>
    </source>
</evidence>
<dbReference type="RefSeq" id="WP_077548367.1">
    <property type="nucleotide sequence ID" value="NZ_JACHEJ010000026.1"/>
</dbReference>
<dbReference type="NCBIfam" id="NF009008">
    <property type="entry name" value="PRK12354.1"/>
    <property type="match status" value="1"/>
</dbReference>
<sequence length="301" mass="31489">MRIVVALGGNALLKRGEPMTADVQRANVHKAAIALADLARDHDIIVAHGNGPQVGLLALQAAAFADVDPYPLDILGAESVGMIGYLVEQELTNAMPAGSRIATLLTQIEVNRDDPAFAGPEKPIGPVYNQEEAAKAKKAHGWPMVEEAQGRWRRVVPSPLPARITQIETIRLLVDAGVTVICAGGGGIPVARDENGMLHGLEAVIDKDRAAGLLANALGADAFLMLTDVDAVYQGWGTAVSRPIRKAAPAELDRGVFAAGSMRPKVEAACAFANTGGLAGIGRLEDARGILEGRQGTLVKL</sequence>
<keyword evidence="4 6" id="KW-0418">Kinase</keyword>
<dbReference type="CDD" id="cd04235">
    <property type="entry name" value="AAK_CK"/>
    <property type="match status" value="1"/>
</dbReference>
<dbReference type="PRINTS" id="PR01469">
    <property type="entry name" value="CARBMTKINASE"/>
</dbReference>
<name>A0A7W9Z1R8_9HYPH</name>
<evidence type="ECO:0000313" key="9">
    <source>
        <dbReference type="Proteomes" id="UP000535501"/>
    </source>
</evidence>
<dbReference type="GO" id="GO:0008804">
    <property type="term" value="F:carbamate kinase activity"/>
    <property type="evidence" value="ECO:0007669"/>
    <property type="project" value="UniProtKB-UniRule"/>
</dbReference>
<dbReference type="AlphaFoldDB" id="A0A7W9Z1R8"/>
<feature type="domain" description="Aspartate/glutamate/uridylate kinase" evidence="7">
    <location>
        <begin position="1"/>
        <end position="277"/>
    </location>
</feature>
<dbReference type="PIRSF" id="PIRSF000723">
    <property type="entry name" value="Carbamate_kin"/>
    <property type="match status" value="1"/>
</dbReference>
<dbReference type="InterPro" id="IPR036393">
    <property type="entry name" value="AceGlu_kinase-like_sf"/>
</dbReference>
<protein>
    <recommendedName>
        <fullName evidence="5 6">Carbamate kinase</fullName>
    </recommendedName>
</protein>
<accession>A0A7W9Z1R8</accession>
<evidence type="ECO:0000256" key="2">
    <source>
        <dbReference type="ARBA" id="ARBA00011066"/>
    </source>
</evidence>
<proteinExistence type="inferred from homology"/>
<keyword evidence="3 6" id="KW-0808">Transferase</keyword>
<comment type="similarity">
    <text evidence="2 6">Belongs to the carbamate kinase family.</text>
</comment>
<evidence type="ECO:0000259" key="7">
    <source>
        <dbReference type="Pfam" id="PF00696"/>
    </source>
</evidence>
<dbReference type="PANTHER" id="PTHR30409">
    <property type="entry name" value="CARBAMATE KINASE"/>
    <property type="match status" value="1"/>
</dbReference>
<evidence type="ECO:0000256" key="3">
    <source>
        <dbReference type="ARBA" id="ARBA00022679"/>
    </source>
</evidence>
<dbReference type="GO" id="GO:0019546">
    <property type="term" value="P:L-arginine deiminase pathway"/>
    <property type="evidence" value="ECO:0007669"/>
    <property type="project" value="TreeGrafter"/>
</dbReference>
<dbReference type="SUPFAM" id="SSF53633">
    <property type="entry name" value="Carbamate kinase-like"/>
    <property type="match status" value="1"/>
</dbReference>
<evidence type="ECO:0000256" key="1">
    <source>
        <dbReference type="ARBA" id="ARBA00004850"/>
    </source>
</evidence>
<dbReference type="Gene3D" id="3.40.1160.10">
    <property type="entry name" value="Acetylglutamate kinase-like"/>
    <property type="match status" value="1"/>
</dbReference>
<dbReference type="FunFam" id="3.40.1160.10:FF:000007">
    <property type="entry name" value="Carbamate kinase"/>
    <property type="match status" value="1"/>
</dbReference>
<gene>
    <name evidence="8" type="ORF">HNQ75_004321</name>
</gene>
<dbReference type="Pfam" id="PF00696">
    <property type="entry name" value="AA_kinase"/>
    <property type="match status" value="1"/>
</dbReference>
<dbReference type="InterPro" id="IPR003964">
    <property type="entry name" value="Carb_kinase"/>
</dbReference>